<dbReference type="AlphaFoldDB" id="A0AAD3SXZ9"/>
<name>A0AAD3SXZ9_NEPGR</name>
<proteinExistence type="predicted"/>
<feature type="compositionally biased region" description="Polar residues" evidence="1">
    <location>
        <begin position="46"/>
        <end position="67"/>
    </location>
</feature>
<organism evidence="2 3">
    <name type="scientific">Nepenthes gracilis</name>
    <name type="common">Slender pitcher plant</name>
    <dbReference type="NCBI Taxonomy" id="150966"/>
    <lineage>
        <taxon>Eukaryota</taxon>
        <taxon>Viridiplantae</taxon>
        <taxon>Streptophyta</taxon>
        <taxon>Embryophyta</taxon>
        <taxon>Tracheophyta</taxon>
        <taxon>Spermatophyta</taxon>
        <taxon>Magnoliopsida</taxon>
        <taxon>eudicotyledons</taxon>
        <taxon>Gunneridae</taxon>
        <taxon>Pentapetalae</taxon>
        <taxon>Caryophyllales</taxon>
        <taxon>Nepenthaceae</taxon>
        <taxon>Nepenthes</taxon>
    </lineage>
</organism>
<sequence length="86" mass="9666">MPNSKETEEVSAQQLPESDTAHQHSINHVSHINIFKPAFNNNSQKSIRTCISNKDQQPQTTSKQLQTDPLAYRTPPGTKQLPSQIQ</sequence>
<evidence type="ECO:0000313" key="2">
    <source>
        <dbReference type="EMBL" id="GMH19179.1"/>
    </source>
</evidence>
<dbReference type="Proteomes" id="UP001279734">
    <property type="component" value="Unassembled WGS sequence"/>
</dbReference>
<feature type="region of interest" description="Disordered" evidence="1">
    <location>
        <begin position="46"/>
        <end position="86"/>
    </location>
</feature>
<feature type="region of interest" description="Disordered" evidence="1">
    <location>
        <begin position="1"/>
        <end position="27"/>
    </location>
</feature>
<feature type="compositionally biased region" description="Polar residues" evidence="1">
    <location>
        <begin position="9"/>
        <end position="27"/>
    </location>
</feature>
<accession>A0AAD3SXZ9</accession>
<evidence type="ECO:0000313" key="3">
    <source>
        <dbReference type="Proteomes" id="UP001279734"/>
    </source>
</evidence>
<gene>
    <name evidence="2" type="ORF">Nepgr_021020</name>
</gene>
<comment type="caution">
    <text evidence="2">The sequence shown here is derived from an EMBL/GenBank/DDBJ whole genome shotgun (WGS) entry which is preliminary data.</text>
</comment>
<dbReference type="EMBL" id="BSYO01000020">
    <property type="protein sequence ID" value="GMH19179.1"/>
    <property type="molecule type" value="Genomic_DNA"/>
</dbReference>
<reference evidence="2" key="1">
    <citation type="submission" date="2023-05" db="EMBL/GenBank/DDBJ databases">
        <title>Nepenthes gracilis genome sequencing.</title>
        <authorList>
            <person name="Fukushima K."/>
        </authorList>
    </citation>
    <scope>NUCLEOTIDE SEQUENCE</scope>
    <source>
        <strain evidence="2">SING2019-196</strain>
    </source>
</reference>
<keyword evidence="3" id="KW-1185">Reference proteome</keyword>
<protein>
    <submittedName>
        <fullName evidence="2">Uncharacterized protein</fullName>
    </submittedName>
</protein>
<evidence type="ECO:0000256" key="1">
    <source>
        <dbReference type="SAM" id="MobiDB-lite"/>
    </source>
</evidence>